<evidence type="ECO:0000313" key="4">
    <source>
        <dbReference type="Proteomes" id="UP000240912"/>
    </source>
</evidence>
<feature type="chain" id="PRO_5015697489" description="DUF5683 domain-containing protein" evidence="1">
    <location>
        <begin position="20"/>
        <end position="227"/>
    </location>
</feature>
<name>A0A2T3HGU3_9SPHI</name>
<dbReference type="Proteomes" id="UP000240912">
    <property type="component" value="Unassembled WGS sequence"/>
</dbReference>
<accession>A0A2T3HGU3</accession>
<dbReference type="OrthoDB" id="9813910at2"/>
<sequence length="227" mass="25516">MFKTLTALALFFCCFSAIAQETTADSSRRAAVPERRSTRKSDTLKSTYINPGKVAARQAVLRSAIIPGWGQLRNYNYLVNKTDSNGRKTAQFWEKSLTLGKAAGIYVAGTLLTVALVDNTKKYRAVVEELRYRAANNDQANPNGPYFRYTNAGLIEGKNVFERNREIIFFSYVIAYAANLIDTYVSARMNYFDVDQNLKISFRPTVIPANQLYGYNFAPGLKVTLKL</sequence>
<organism evidence="3 4">
    <name type="scientific">Pedobacter yulinensis</name>
    <dbReference type="NCBI Taxonomy" id="2126353"/>
    <lineage>
        <taxon>Bacteria</taxon>
        <taxon>Pseudomonadati</taxon>
        <taxon>Bacteroidota</taxon>
        <taxon>Sphingobacteriia</taxon>
        <taxon>Sphingobacteriales</taxon>
        <taxon>Sphingobacteriaceae</taxon>
        <taxon>Pedobacter</taxon>
    </lineage>
</organism>
<dbReference type="Pfam" id="PF18935">
    <property type="entry name" value="DUF5683"/>
    <property type="match status" value="1"/>
</dbReference>
<dbReference type="InterPro" id="IPR043738">
    <property type="entry name" value="DUF5683"/>
</dbReference>
<keyword evidence="4" id="KW-1185">Reference proteome</keyword>
<comment type="caution">
    <text evidence="3">The sequence shown here is derived from an EMBL/GenBank/DDBJ whole genome shotgun (WGS) entry which is preliminary data.</text>
</comment>
<dbReference type="AlphaFoldDB" id="A0A2T3HGU3"/>
<evidence type="ECO:0000259" key="2">
    <source>
        <dbReference type="Pfam" id="PF18935"/>
    </source>
</evidence>
<evidence type="ECO:0000256" key="1">
    <source>
        <dbReference type="SAM" id="SignalP"/>
    </source>
</evidence>
<gene>
    <name evidence="3" type="ORF">C7T94_18765</name>
</gene>
<protein>
    <recommendedName>
        <fullName evidence="2">DUF5683 domain-containing protein</fullName>
    </recommendedName>
</protein>
<dbReference type="RefSeq" id="WP_107217571.1">
    <property type="nucleotide sequence ID" value="NZ_KZ686273.1"/>
</dbReference>
<keyword evidence="1" id="KW-0732">Signal</keyword>
<evidence type="ECO:0000313" key="3">
    <source>
        <dbReference type="EMBL" id="PST81657.1"/>
    </source>
</evidence>
<dbReference type="EMBL" id="PYLS01000009">
    <property type="protein sequence ID" value="PST81657.1"/>
    <property type="molecule type" value="Genomic_DNA"/>
</dbReference>
<reference evidence="3 4" key="1">
    <citation type="submission" date="2018-03" db="EMBL/GenBank/DDBJ databases">
        <authorList>
            <person name="Keele B.F."/>
        </authorList>
    </citation>
    <scope>NUCLEOTIDE SEQUENCE [LARGE SCALE GENOMIC DNA]</scope>
    <source>
        <strain evidence="3 4">YL28-9</strain>
    </source>
</reference>
<feature type="domain" description="DUF5683" evidence="2">
    <location>
        <begin position="55"/>
        <end position="226"/>
    </location>
</feature>
<proteinExistence type="predicted"/>
<feature type="signal peptide" evidence="1">
    <location>
        <begin position="1"/>
        <end position="19"/>
    </location>
</feature>